<reference evidence="2" key="1">
    <citation type="submission" date="2020-03" db="EMBL/GenBank/DDBJ databases">
        <authorList>
            <person name="Weist P."/>
        </authorList>
    </citation>
    <scope>NUCLEOTIDE SEQUENCE</scope>
</reference>
<comment type="caution">
    <text evidence="2">The sequence shown here is derived from an EMBL/GenBank/DDBJ whole genome shotgun (WGS) entry which is preliminary data.</text>
</comment>
<accession>A0A9N7VNG7</accession>
<protein>
    <submittedName>
        <fullName evidence="2">Uncharacterized protein</fullName>
    </submittedName>
</protein>
<gene>
    <name evidence="2" type="ORF">PLEPLA_LOCUS39129</name>
</gene>
<keyword evidence="3" id="KW-1185">Reference proteome</keyword>
<dbReference type="Proteomes" id="UP001153269">
    <property type="component" value="Unassembled WGS sequence"/>
</dbReference>
<dbReference type="EMBL" id="CADEAL010004089">
    <property type="protein sequence ID" value="CAB1451435.1"/>
    <property type="molecule type" value="Genomic_DNA"/>
</dbReference>
<sequence length="68" mass="7236">MLPIAPSETSGGKVSPERGGGATGMCGVLLAVQGVRNINAMWHCLHIWESNMQDREQLPIPEAAMSTC</sequence>
<proteinExistence type="predicted"/>
<dbReference type="AlphaFoldDB" id="A0A9N7VNG7"/>
<name>A0A9N7VNG7_PLEPL</name>
<evidence type="ECO:0000313" key="2">
    <source>
        <dbReference type="EMBL" id="CAB1451435.1"/>
    </source>
</evidence>
<organism evidence="2 3">
    <name type="scientific">Pleuronectes platessa</name>
    <name type="common">European plaice</name>
    <dbReference type="NCBI Taxonomy" id="8262"/>
    <lineage>
        <taxon>Eukaryota</taxon>
        <taxon>Metazoa</taxon>
        <taxon>Chordata</taxon>
        <taxon>Craniata</taxon>
        <taxon>Vertebrata</taxon>
        <taxon>Euteleostomi</taxon>
        <taxon>Actinopterygii</taxon>
        <taxon>Neopterygii</taxon>
        <taxon>Teleostei</taxon>
        <taxon>Neoteleostei</taxon>
        <taxon>Acanthomorphata</taxon>
        <taxon>Carangaria</taxon>
        <taxon>Pleuronectiformes</taxon>
        <taxon>Pleuronectoidei</taxon>
        <taxon>Pleuronectidae</taxon>
        <taxon>Pleuronectes</taxon>
    </lineage>
</organism>
<evidence type="ECO:0000256" key="1">
    <source>
        <dbReference type="SAM" id="MobiDB-lite"/>
    </source>
</evidence>
<feature type="region of interest" description="Disordered" evidence="1">
    <location>
        <begin position="1"/>
        <end position="20"/>
    </location>
</feature>
<evidence type="ECO:0000313" key="3">
    <source>
        <dbReference type="Proteomes" id="UP001153269"/>
    </source>
</evidence>